<comment type="caution">
    <text evidence="2">The sequence shown here is derived from an EMBL/GenBank/DDBJ whole genome shotgun (WGS) entry which is preliminary data.</text>
</comment>
<reference evidence="2 3" key="1">
    <citation type="submission" date="2018-07" db="EMBL/GenBank/DDBJ databases">
        <title>A high quality draft genome assembly of the barn swallow (H. rustica rustica).</title>
        <authorList>
            <person name="Formenti G."/>
            <person name="Chiara M."/>
            <person name="Poveda L."/>
            <person name="Francoijs K.-J."/>
            <person name="Bonisoli-Alquati A."/>
            <person name="Canova L."/>
            <person name="Gianfranceschi L."/>
            <person name="Horner D.S."/>
            <person name="Saino N."/>
        </authorList>
    </citation>
    <scope>NUCLEOTIDE SEQUENCE [LARGE SCALE GENOMIC DNA]</scope>
    <source>
        <strain evidence="2">Chelidonia</strain>
        <tissue evidence="2">Blood</tissue>
    </source>
</reference>
<feature type="region of interest" description="Disordered" evidence="1">
    <location>
        <begin position="1"/>
        <end position="46"/>
    </location>
</feature>
<dbReference type="EMBL" id="QRBI01000104">
    <property type="protein sequence ID" value="RMC14901.1"/>
    <property type="molecule type" value="Genomic_DNA"/>
</dbReference>
<feature type="compositionally biased region" description="Basic and acidic residues" evidence="1">
    <location>
        <begin position="10"/>
        <end position="21"/>
    </location>
</feature>
<proteinExistence type="predicted"/>
<dbReference type="Proteomes" id="UP000269221">
    <property type="component" value="Unassembled WGS sequence"/>
</dbReference>
<protein>
    <submittedName>
        <fullName evidence="2">Uncharacterized protein</fullName>
    </submittedName>
</protein>
<dbReference type="OrthoDB" id="9393271at2759"/>
<evidence type="ECO:0000313" key="3">
    <source>
        <dbReference type="Proteomes" id="UP000269221"/>
    </source>
</evidence>
<accession>A0A3M0KQN1</accession>
<keyword evidence="3" id="KW-1185">Reference proteome</keyword>
<organism evidence="2 3">
    <name type="scientific">Hirundo rustica rustica</name>
    <dbReference type="NCBI Taxonomy" id="333673"/>
    <lineage>
        <taxon>Eukaryota</taxon>
        <taxon>Metazoa</taxon>
        <taxon>Chordata</taxon>
        <taxon>Craniata</taxon>
        <taxon>Vertebrata</taxon>
        <taxon>Euteleostomi</taxon>
        <taxon>Archelosauria</taxon>
        <taxon>Archosauria</taxon>
        <taxon>Dinosauria</taxon>
        <taxon>Saurischia</taxon>
        <taxon>Theropoda</taxon>
        <taxon>Coelurosauria</taxon>
        <taxon>Aves</taxon>
        <taxon>Neognathae</taxon>
        <taxon>Neoaves</taxon>
        <taxon>Telluraves</taxon>
        <taxon>Australaves</taxon>
        <taxon>Passeriformes</taxon>
        <taxon>Sylvioidea</taxon>
        <taxon>Hirundinidae</taxon>
        <taxon>Hirundo</taxon>
    </lineage>
</organism>
<dbReference type="AlphaFoldDB" id="A0A3M0KQN1"/>
<gene>
    <name evidence="2" type="ORF">DUI87_07078</name>
</gene>
<evidence type="ECO:0000256" key="1">
    <source>
        <dbReference type="SAM" id="MobiDB-lite"/>
    </source>
</evidence>
<name>A0A3M0KQN1_HIRRU</name>
<evidence type="ECO:0000313" key="2">
    <source>
        <dbReference type="EMBL" id="RMC14901.1"/>
    </source>
</evidence>
<sequence length="150" mass="16323">MPGKRNKIRLAHDELWEDAPRLKGQSASGGPQKSDSGGVDHIGEYCKSYGDEPGTPGIIEAIRETPLKYLKGIKGCPSKKVTQLTAQLKGLHTKAHNKHELEATMLLESCDPLAIAETWWDRSNDCSVAIKIETLWLVSPQSPAGGLQPP</sequence>
<feature type="compositionally biased region" description="Polar residues" evidence="1">
    <location>
        <begin position="25"/>
        <end position="35"/>
    </location>
</feature>